<dbReference type="GO" id="GO:0005783">
    <property type="term" value="C:endoplasmic reticulum"/>
    <property type="evidence" value="ECO:0007669"/>
    <property type="project" value="UniProtKB-ARBA"/>
</dbReference>
<evidence type="ECO:0000313" key="4">
    <source>
        <dbReference type="RefSeq" id="XP_039131187.1"/>
    </source>
</evidence>
<feature type="compositionally biased region" description="Low complexity" evidence="1">
    <location>
        <begin position="176"/>
        <end position="185"/>
    </location>
</feature>
<evidence type="ECO:0000256" key="1">
    <source>
        <dbReference type="SAM" id="MobiDB-lite"/>
    </source>
</evidence>
<name>A0AB40BX12_DIOCR</name>
<dbReference type="SUPFAM" id="SSF46565">
    <property type="entry name" value="Chaperone J-domain"/>
    <property type="match status" value="1"/>
</dbReference>
<organism evidence="3 4">
    <name type="scientific">Dioscorea cayennensis subsp. rotundata</name>
    <name type="common">White Guinea yam</name>
    <name type="synonym">Dioscorea rotundata</name>
    <dbReference type="NCBI Taxonomy" id="55577"/>
    <lineage>
        <taxon>Eukaryota</taxon>
        <taxon>Viridiplantae</taxon>
        <taxon>Streptophyta</taxon>
        <taxon>Embryophyta</taxon>
        <taxon>Tracheophyta</taxon>
        <taxon>Spermatophyta</taxon>
        <taxon>Magnoliopsida</taxon>
        <taxon>Liliopsida</taxon>
        <taxon>Dioscoreales</taxon>
        <taxon>Dioscoreaceae</taxon>
        <taxon>Dioscorea</taxon>
    </lineage>
</organism>
<accession>A0AB40BX12</accession>
<dbReference type="Proteomes" id="UP001515500">
    <property type="component" value="Chromosome 8"/>
</dbReference>
<dbReference type="RefSeq" id="XP_039131187.1">
    <property type="nucleotide sequence ID" value="XM_039275253.1"/>
</dbReference>
<feature type="region of interest" description="Disordered" evidence="1">
    <location>
        <begin position="162"/>
        <end position="227"/>
    </location>
</feature>
<dbReference type="SMART" id="SM00271">
    <property type="entry name" value="DnaJ"/>
    <property type="match status" value="1"/>
</dbReference>
<reference evidence="4" key="1">
    <citation type="submission" date="2025-08" db="UniProtKB">
        <authorList>
            <consortium name="RefSeq"/>
        </authorList>
    </citation>
    <scope>IDENTIFICATION</scope>
</reference>
<feature type="compositionally biased region" description="Low complexity" evidence="1">
    <location>
        <begin position="192"/>
        <end position="223"/>
    </location>
</feature>
<protein>
    <submittedName>
        <fullName evidence="4">Uncharacterized protein LOC120267574</fullName>
    </submittedName>
</protein>
<dbReference type="PANTHER" id="PTHR44137">
    <property type="entry name" value="BNAC03G44070D PROTEIN"/>
    <property type="match status" value="1"/>
</dbReference>
<dbReference type="GeneID" id="120267574"/>
<dbReference type="InterPro" id="IPR001623">
    <property type="entry name" value="DnaJ_domain"/>
</dbReference>
<keyword evidence="3" id="KW-1185">Reference proteome</keyword>
<sequence>MTTIELLTSESMTCINIKFSGCCGFKSGYNHQAVSTTVMSWNKEEAEKAKAKAKAKAEEKFKAKDYEGAKRMALKAQSMDASLPCLRQILAAYDVHIAAASKKNGRIDWHAVLGVEPCADFETIQNQYKKLRFLTHPDKNPSVAADGAFKLVVRAWETLSTSSMRNGSDEGPAGKSSASSASSSSFNKPNYSKASSGRSDNSSANSASSSSYYNNKPSSNASSGGSALCPRCDRRCKYLDSDRIVIMCSNCDLFAFRGHEQEGSSSFGVIIESGDTITVHGVSGLSIFVEAAENVNVTGDGGRIYIDGWNYVHVRGCESIFINKCKDSSDA</sequence>
<evidence type="ECO:0000259" key="2">
    <source>
        <dbReference type="PROSITE" id="PS50076"/>
    </source>
</evidence>
<dbReference type="Gene3D" id="1.10.287.110">
    <property type="entry name" value="DnaJ domain"/>
    <property type="match status" value="1"/>
</dbReference>
<dbReference type="Pfam" id="PF00226">
    <property type="entry name" value="DnaJ"/>
    <property type="match status" value="1"/>
</dbReference>
<dbReference type="PROSITE" id="PS50076">
    <property type="entry name" value="DNAJ_2"/>
    <property type="match status" value="1"/>
</dbReference>
<feature type="domain" description="J" evidence="2">
    <location>
        <begin position="108"/>
        <end position="172"/>
    </location>
</feature>
<dbReference type="PANTHER" id="PTHR44137:SF16">
    <property type="entry name" value="OS03G0837400 PROTEIN"/>
    <property type="match status" value="1"/>
</dbReference>
<proteinExistence type="predicted"/>
<gene>
    <name evidence="4" type="primary">LOC120267574</name>
</gene>
<dbReference type="InterPro" id="IPR036869">
    <property type="entry name" value="J_dom_sf"/>
</dbReference>
<dbReference type="PRINTS" id="PR00625">
    <property type="entry name" value="JDOMAIN"/>
</dbReference>
<dbReference type="AlphaFoldDB" id="A0AB40BX12"/>
<dbReference type="CDD" id="cd06257">
    <property type="entry name" value="DnaJ"/>
    <property type="match status" value="1"/>
</dbReference>
<evidence type="ECO:0000313" key="3">
    <source>
        <dbReference type="Proteomes" id="UP001515500"/>
    </source>
</evidence>